<feature type="transmembrane region" description="Helical" evidence="1">
    <location>
        <begin position="300"/>
        <end position="320"/>
    </location>
</feature>
<gene>
    <name evidence="2" type="ORF">SAMN04487945_0985</name>
</gene>
<keyword evidence="3" id="KW-1185">Reference proteome</keyword>
<evidence type="ECO:0000256" key="1">
    <source>
        <dbReference type="SAM" id="Phobius"/>
    </source>
</evidence>
<dbReference type="Proteomes" id="UP000198518">
    <property type="component" value="Unassembled WGS sequence"/>
</dbReference>
<feature type="transmembrane region" description="Helical" evidence="1">
    <location>
        <begin position="395"/>
        <end position="421"/>
    </location>
</feature>
<keyword evidence="1" id="KW-1133">Transmembrane helix</keyword>
<dbReference type="EMBL" id="FOJA01000001">
    <property type="protein sequence ID" value="SEW02393.1"/>
    <property type="molecule type" value="Genomic_DNA"/>
</dbReference>
<name>A0A1I0NMH9_9EURY</name>
<keyword evidence="1" id="KW-0812">Transmembrane</keyword>
<sequence length="443" mass="43206">MSTSRSGSLRPATSLPSPSTLAAVALAVSALTLGVGAPAAAAPPPADVCGVCGPTFEDAATAAGGDVTVDASTRDVHVAANGSARAAVDVTVGSRDADWVAANADAVLAELAAGDDPSVTDGVAPVPADATLQASGDSVTIEYDAPGVAHTSPGGVVVVDAFADGRPTGWEVDADAVRLHAPKTHVVTHGPADAPVTAWTSGDHIDDAVVAYATDGGLVATAATQVALVVDTGPAFLRYAAIVLAPTLVVLAGLLWSTRAVGTRVPTVGSARAGTVVAAAGGAAAVTLVASGAVSTYFEFPIAAALFAALTAVAVGALAASGRLRTIRALAVAAVGTPVALAALGAAVGALTHPAVAVPTARKAVIAGSLVAQLGAFVVVGASRQSDPASRWRRLAAVLAPSLVVVAVVGPTLLLVAWLPLLVVAAHPAYWFGRTVAGGLRSV</sequence>
<feature type="transmembrane region" description="Helical" evidence="1">
    <location>
        <begin position="327"/>
        <end position="352"/>
    </location>
</feature>
<keyword evidence="1" id="KW-0472">Membrane</keyword>
<dbReference type="RefSeq" id="WP_177170771.1">
    <property type="nucleotide sequence ID" value="NZ_FOJA01000001.1"/>
</dbReference>
<reference evidence="2 3" key="1">
    <citation type="submission" date="2016-10" db="EMBL/GenBank/DDBJ databases">
        <authorList>
            <person name="de Groot N.N."/>
        </authorList>
    </citation>
    <scope>NUCLEOTIDE SEQUENCE [LARGE SCALE GENOMIC DNA]</scope>
    <source>
        <strain evidence="2 3">CGMCC 1.5337</strain>
    </source>
</reference>
<feature type="transmembrane region" description="Helical" evidence="1">
    <location>
        <begin position="364"/>
        <end position="383"/>
    </location>
</feature>
<proteinExistence type="predicted"/>
<evidence type="ECO:0000313" key="3">
    <source>
        <dbReference type="Proteomes" id="UP000198518"/>
    </source>
</evidence>
<accession>A0A1I0NMH9</accession>
<dbReference type="OrthoDB" id="242474at2157"/>
<dbReference type="AlphaFoldDB" id="A0A1I0NMH9"/>
<protein>
    <submittedName>
        <fullName evidence="2">Uncharacterized protein</fullName>
    </submittedName>
</protein>
<organism evidence="2 3">
    <name type="scientific">Halobacterium jilantaiense</name>
    <dbReference type="NCBI Taxonomy" id="355548"/>
    <lineage>
        <taxon>Archaea</taxon>
        <taxon>Methanobacteriati</taxon>
        <taxon>Methanobacteriota</taxon>
        <taxon>Stenosarchaea group</taxon>
        <taxon>Halobacteria</taxon>
        <taxon>Halobacteriales</taxon>
        <taxon>Halobacteriaceae</taxon>
        <taxon>Halobacterium</taxon>
    </lineage>
</organism>
<evidence type="ECO:0000313" key="2">
    <source>
        <dbReference type="EMBL" id="SEW02393.1"/>
    </source>
</evidence>
<feature type="transmembrane region" description="Helical" evidence="1">
    <location>
        <begin position="236"/>
        <end position="256"/>
    </location>
</feature>
<feature type="transmembrane region" description="Helical" evidence="1">
    <location>
        <begin position="276"/>
        <end position="294"/>
    </location>
</feature>
<dbReference type="STRING" id="355548.SAMN04487945_0985"/>